<dbReference type="Proteomes" id="UP000646579">
    <property type="component" value="Unassembled WGS sequence"/>
</dbReference>
<feature type="domain" description="N-acetyltransferase" evidence="1">
    <location>
        <begin position="1"/>
        <end position="170"/>
    </location>
</feature>
<reference evidence="2" key="1">
    <citation type="journal article" date="2014" name="Int. J. Syst. Evol. Microbiol.">
        <title>Complete genome sequence of Corynebacterium casei LMG S-19264T (=DSM 44701T), isolated from a smear-ripened cheese.</title>
        <authorList>
            <consortium name="US DOE Joint Genome Institute (JGI-PGF)"/>
            <person name="Walter F."/>
            <person name="Albersmeier A."/>
            <person name="Kalinowski J."/>
            <person name="Ruckert C."/>
        </authorList>
    </citation>
    <scope>NUCLEOTIDE SEQUENCE</scope>
    <source>
        <strain evidence="2">KCTC 32437</strain>
    </source>
</reference>
<dbReference type="SUPFAM" id="SSF55729">
    <property type="entry name" value="Acyl-CoA N-acyltransferases (Nat)"/>
    <property type="match status" value="1"/>
</dbReference>
<reference evidence="2" key="2">
    <citation type="submission" date="2020-09" db="EMBL/GenBank/DDBJ databases">
        <authorList>
            <person name="Sun Q."/>
            <person name="Kim S."/>
        </authorList>
    </citation>
    <scope>NUCLEOTIDE SEQUENCE</scope>
    <source>
        <strain evidence="2">KCTC 32437</strain>
    </source>
</reference>
<evidence type="ECO:0000259" key="1">
    <source>
        <dbReference type="PROSITE" id="PS51186"/>
    </source>
</evidence>
<protein>
    <recommendedName>
        <fullName evidence="1">N-acetyltransferase domain-containing protein</fullName>
    </recommendedName>
</protein>
<dbReference type="PANTHER" id="PTHR43792">
    <property type="entry name" value="GNAT FAMILY, PUTATIVE (AFU_ORTHOLOGUE AFUA_3G00765)-RELATED-RELATED"/>
    <property type="match status" value="1"/>
</dbReference>
<dbReference type="AlphaFoldDB" id="A0A918VUK1"/>
<organism evidence="2 3">
    <name type="scientific">Devosia pacifica</name>
    <dbReference type="NCBI Taxonomy" id="1335967"/>
    <lineage>
        <taxon>Bacteria</taxon>
        <taxon>Pseudomonadati</taxon>
        <taxon>Pseudomonadota</taxon>
        <taxon>Alphaproteobacteria</taxon>
        <taxon>Hyphomicrobiales</taxon>
        <taxon>Devosiaceae</taxon>
        <taxon>Devosia</taxon>
    </lineage>
</organism>
<proteinExistence type="predicted"/>
<evidence type="ECO:0000313" key="2">
    <source>
        <dbReference type="EMBL" id="GHA30291.1"/>
    </source>
</evidence>
<dbReference type="EMBL" id="BMZE01000003">
    <property type="protein sequence ID" value="GHA30291.1"/>
    <property type="molecule type" value="Genomic_DNA"/>
</dbReference>
<dbReference type="PANTHER" id="PTHR43792:SF1">
    <property type="entry name" value="N-ACETYLTRANSFERASE DOMAIN-CONTAINING PROTEIN"/>
    <property type="match status" value="1"/>
</dbReference>
<dbReference type="Gene3D" id="3.40.630.30">
    <property type="match status" value="1"/>
</dbReference>
<accession>A0A918VUK1</accession>
<dbReference type="Pfam" id="PF13302">
    <property type="entry name" value="Acetyltransf_3"/>
    <property type="match status" value="1"/>
</dbReference>
<sequence length="170" mass="19440">MTNAPLIETERLALYGWREDQLEDLIRLHGYPEVSRFLRSDGLPWTREQCETALALWMQLYETRRLGKLRIVRKSDGVFIGRAGFGVYKTGEPEIGYALLPEHWGNGYAYEAASGLRDWIFSETDEPHFIGFADTRNAASLAILARIGMRKTHVETEQGLGTQFHVLNRP</sequence>
<dbReference type="InterPro" id="IPR000182">
    <property type="entry name" value="GNAT_dom"/>
</dbReference>
<name>A0A918VUK1_9HYPH</name>
<comment type="caution">
    <text evidence="2">The sequence shown here is derived from an EMBL/GenBank/DDBJ whole genome shotgun (WGS) entry which is preliminary data.</text>
</comment>
<dbReference type="InterPro" id="IPR016181">
    <property type="entry name" value="Acyl_CoA_acyltransferase"/>
</dbReference>
<dbReference type="RefSeq" id="WP_189426307.1">
    <property type="nucleotide sequence ID" value="NZ_BMZE01000003.1"/>
</dbReference>
<gene>
    <name evidence="2" type="ORF">GCM10007989_27520</name>
</gene>
<dbReference type="PROSITE" id="PS51186">
    <property type="entry name" value="GNAT"/>
    <property type="match status" value="1"/>
</dbReference>
<dbReference type="InterPro" id="IPR051531">
    <property type="entry name" value="N-acetyltransferase"/>
</dbReference>
<dbReference type="GO" id="GO:0016747">
    <property type="term" value="F:acyltransferase activity, transferring groups other than amino-acyl groups"/>
    <property type="evidence" value="ECO:0007669"/>
    <property type="project" value="InterPro"/>
</dbReference>
<evidence type="ECO:0000313" key="3">
    <source>
        <dbReference type="Proteomes" id="UP000646579"/>
    </source>
</evidence>
<keyword evidence="3" id="KW-1185">Reference proteome</keyword>